<accession>A0A1G8JAY7</accession>
<evidence type="ECO:0000313" key="1">
    <source>
        <dbReference type="EMBL" id="SDI28346.1"/>
    </source>
</evidence>
<keyword evidence="2" id="KW-1185">Reference proteome</keyword>
<dbReference type="AlphaFoldDB" id="A0A1G8JAY7"/>
<organism evidence="1 2">
    <name type="scientific">Mucilaginibacter gossypii</name>
    <dbReference type="NCBI Taxonomy" id="551996"/>
    <lineage>
        <taxon>Bacteria</taxon>
        <taxon>Pseudomonadati</taxon>
        <taxon>Bacteroidota</taxon>
        <taxon>Sphingobacteriia</taxon>
        <taxon>Sphingobacteriales</taxon>
        <taxon>Sphingobacteriaceae</taxon>
        <taxon>Mucilaginibacter</taxon>
    </lineage>
</organism>
<sequence length="145" mass="17362">MKNHLIFLLTIILFGEPHKIQVKERTTAIVVEKIFPQPPLNESIRYKKNNYHIKSIENFDKDGSLNSVSFLKSEGWLGYKREEFSRIRDFFEAFDLKPKLECQIIGKNLMKINADTIAYDSLNSQRRIIYYFKKKDHKWLFILKF</sequence>
<dbReference type="Proteomes" id="UP000199705">
    <property type="component" value="Unassembled WGS sequence"/>
</dbReference>
<evidence type="ECO:0000313" key="2">
    <source>
        <dbReference type="Proteomes" id="UP000199705"/>
    </source>
</evidence>
<proteinExistence type="predicted"/>
<protein>
    <submittedName>
        <fullName evidence="1">Uncharacterized protein</fullName>
    </submittedName>
</protein>
<dbReference type="EMBL" id="FNCG01000018">
    <property type="protein sequence ID" value="SDI28346.1"/>
    <property type="molecule type" value="Genomic_DNA"/>
</dbReference>
<gene>
    <name evidence="1" type="ORF">SAMN05192573_11860</name>
</gene>
<name>A0A1G8JAY7_9SPHI</name>
<reference evidence="2" key="1">
    <citation type="submission" date="2016-10" db="EMBL/GenBank/DDBJ databases">
        <authorList>
            <person name="Varghese N."/>
            <person name="Submissions S."/>
        </authorList>
    </citation>
    <scope>NUCLEOTIDE SEQUENCE [LARGE SCALE GENOMIC DNA]</scope>
    <source>
        <strain evidence="2">Gh-67</strain>
    </source>
</reference>
<dbReference type="RefSeq" id="WP_091174295.1">
    <property type="nucleotide sequence ID" value="NZ_FNCG01000018.1"/>
</dbReference>